<protein>
    <recommendedName>
        <fullName evidence="17">HD domain-containing protein</fullName>
    </recommendedName>
</protein>
<gene>
    <name evidence="15" type="ORF">A3H75_01270</name>
</gene>
<keyword evidence="5" id="KW-0479">Metal-binding</keyword>
<dbReference type="Gene3D" id="1.10.3090.10">
    <property type="entry name" value="cca-adding enzyme, domain 2"/>
    <property type="match status" value="1"/>
</dbReference>
<keyword evidence="10 11" id="KW-0694">RNA-binding</keyword>
<dbReference type="Gene3D" id="3.30.460.10">
    <property type="entry name" value="Beta Polymerase, domain 2"/>
    <property type="match status" value="1"/>
</dbReference>
<evidence type="ECO:0000256" key="10">
    <source>
        <dbReference type="ARBA" id="ARBA00022884"/>
    </source>
</evidence>
<dbReference type="InterPro" id="IPR002646">
    <property type="entry name" value="PolA_pol_head_dom"/>
</dbReference>
<dbReference type="InterPro" id="IPR006675">
    <property type="entry name" value="HDIG_dom"/>
</dbReference>
<evidence type="ECO:0000256" key="4">
    <source>
        <dbReference type="ARBA" id="ARBA00022695"/>
    </source>
</evidence>
<dbReference type="CDD" id="cd00077">
    <property type="entry name" value="HDc"/>
    <property type="match status" value="1"/>
</dbReference>
<keyword evidence="8" id="KW-0067">ATP-binding</keyword>
<dbReference type="InterPro" id="IPR043519">
    <property type="entry name" value="NT_sf"/>
</dbReference>
<evidence type="ECO:0000256" key="7">
    <source>
        <dbReference type="ARBA" id="ARBA00022800"/>
    </source>
</evidence>
<keyword evidence="9" id="KW-0460">Magnesium</keyword>
<evidence type="ECO:0000259" key="13">
    <source>
        <dbReference type="Pfam" id="PF01966"/>
    </source>
</evidence>
<keyword evidence="7" id="KW-0692">RNA repair</keyword>
<dbReference type="GO" id="GO:0003723">
    <property type="term" value="F:RNA binding"/>
    <property type="evidence" value="ECO:0007669"/>
    <property type="project" value="UniProtKB-KW"/>
</dbReference>
<keyword evidence="2 11" id="KW-0808">Transferase</keyword>
<evidence type="ECO:0000256" key="3">
    <source>
        <dbReference type="ARBA" id="ARBA00022694"/>
    </source>
</evidence>
<dbReference type="Gene3D" id="1.10.246.80">
    <property type="match status" value="1"/>
</dbReference>
<dbReference type="PANTHER" id="PTHR47545">
    <property type="entry name" value="MULTIFUNCTIONAL CCA PROTEIN"/>
    <property type="match status" value="1"/>
</dbReference>
<feature type="domain" description="Poly A polymerase head" evidence="12">
    <location>
        <begin position="24"/>
        <end position="152"/>
    </location>
</feature>
<comment type="similarity">
    <text evidence="11">Belongs to the tRNA nucleotidyltransferase/poly(A) polymerase family.</text>
</comment>
<dbReference type="GO" id="GO:0016779">
    <property type="term" value="F:nucleotidyltransferase activity"/>
    <property type="evidence" value="ECO:0007669"/>
    <property type="project" value="UniProtKB-KW"/>
</dbReference>
<evidence type="ECO:0000313" key="16">
    <source>
        <dbReference type="Proteomes" id="UP000176678"/>
    </source>
</evidence>
<evidence type="ECO:0000259" key="14">
    <source>
        <dbReference type="Pfam" id="PF12627"/>
    </source>
</evidence>
<evidence type="ECO:0008006" key="17">
    <source>
        <dbReference type="Google" id="ProtNLM"/>
    </source>
</evidence>
<proteinExistence type="inferred from homology"/>
<keyword evidence="3" id="KW-0819">tRNA processing</keyword>
<dbReference type="InterPro" id="IPR032828">
    <property type="entry name" value="PolyA_RNA-bd"/>
</dbReference>
<dbReference type="GO" id="GO:0008033">
    <property type="term" value="P:tRNA processing"/>
    <property type="evidence" value="ECO:0007669"/>
    <property type="project" value="UniProtKB-KW"/>
</dbReference>
<dbReference type="GO" id="GO:0005524">
    <property type="term" value="F:ATP binding"/>
    <property type="evidence" value="ECO:0007669"/>
    <property type="project" value="UniProtKB-KW"/>
</dbReference>
<dbReference type="Proteomes" id="UP000176678">
    <property type="component" value="Unassembled WGS sequence"/>
</dbReference>
<dbReference type="CDD" id="cd05398">
    <property type="entry name" value="NT_ClassII-CCAase"/>
    <property type="match status" value="1"/>
</dbReference>
<keyword evidence="6" id="KW-0547">Nucleotide-binding</keyword>
<feature type="domain" description="HD" evidence="13">
    <location>
        <begin position="257"/>
        <end position="361"/>
    </location>
</feature>
<keyword evidence="4" id="KW-0548">Nucleotidyltransferase</keyword>
<dbReference type="InterPro" id="IPR006674">
    <property type="entry name" value="HD_domain"/>
</dbReference>
<evidence type="ECO:0000256" key="5">
    <source>
        <dbReference type="ARBA" id="ARBA00022723"/>
    </source>
</evidence>
<sequence length="464" mass="53021">MARMTPEKILQTIAKVAVKEKTAVYAVGGFVRDRVMERPCKDIDMVVDGSGVAFAKKIIEPLKAEHEVFFEDFDTARMQVEEYTIEFAGARKESYEKHSRKPKVERVENIAEDLARRDFTINAIAMHIDKEHFGEYLDPFDGQSDIERKIIRTPMEPSATFSDDPLRMMRAVRFAAQLGFGIDGVTLRGIKEEVERISIVSWERIRDELLKMLAVTKPSEALNTLFTTGLLAYIVPEVAVLHGVEFVGGQHHKDQLAHSIKVTDQMAAMTENVSLRLAAFLHDVGKAPTKRLKEGRGWTFDGHEVVGARMITEVGRRLRLDTDTVKYIRKLVRWHLRPQVITAEGVTDSAVRRIIVNMGDWLDDLILLYRADITTQNPKKLAQREKDFDVLMRRIEEVRERDRLRAFQSPVRGEEIMQLCNLTPGKEVGKIKGAIEEAILEGVIPNDYEAAKRYLLEHKVEWLT</sequence>
<feature type="domain" description="tRNA nucleotidyltransferase/poly(A) polymerase RNA and SrmB- binding" evidence="14">
    <location>
        <begin position="179"/>
        <end position="239"/>
    </location>
</feature>
<evidence type="ECO:0000259" key="12">
    <source>
        <dbReference type="Pfam" id="PF01743"/>
    </source>
</evidence>
<dbReference type="EMBL" id="MGES01000001">
    <property type="protein sequence ID" value="OGL89484.1"/>
    <property type="molecule type" value="Genomic_DNA"/>
</dbReference>
<evidence type="ECO:0000313" key="15">
    <source>
        <dbReference type="EMBL" id="OGL89484.1"/>
    </source>
</evidence>
<comment type="caution">
    <text evidence="15">The sequence shown here is derived from an EMBL/GenBank/DDBJ whole genome shotgun (WGS) entry which is preliminary data.</text>
</comment>
<dbReference type="SUPFAM" id="SSF81891">
    <property type="entry name" value="Poly A polymerase C-terminal region-like"/>
    <property type="match status" value="1"/>
</dbReference>
<dbReference type="InterPro" id="IPR003607">
    <property type="entry name" value="HD/PDEase_dom"/>
</dbReference>
<dbReference type="AlphaFoldDB" id="A0A1F7VHK4"/>
<evidence type="ECO:0000256" key="9">
    <source>
        <dbReference type="ARBA" id="ARBA00022842"/>
    </source>
</evidence>
<evidence type="ECO:0000256" key="8">
    <source>
        <dbReference type="ARBA" id="ARBA00022840"/>
    </source>
</evidence>
<dbReference type="Pfam" id="PF01966">
    <property type="entry name" value="HD"/>
    <property type="match status" value="1"/>
</dbReference>
<dbReference type="GO" id="GO:0046872">
    <property type="term" value="F:metal ion binding"/>
    <property type="evidence" value="ECO:0007669"/>
    <property type="project" value="UniProtKB-KW"/>
</dbReference>
<dbReference type="Pfam" id="PF12627">
    <property type="entry name" value="PolyA_pol_RNAbd"/>
    <property type="match status" value="1"/>
</dbReference>
<accession>A0A1F7VHK4</accession>
<evidence type="ECO:0000256" key="2">
    <source>
        <dbReference type="ARBA" id="ARBA00022679"/>
    </source>
</evidence>
<evidence type="ECO:0000256" key="6">
    <source>
        <dbReference type="ARBA" id="ARBA00022741"/>
    </source>
</evidence>
<dbReference type="PANTHER" id="PTHR47545:SF1">
    <property type="entry name" value="MULTIFUNCTIONAL CCA PROTEIN"/>
    <property type="match status" value="1"/>
</dbReference>
<comment type="cofactor">
    <cofactor evidence="1">
        <name>Mg(2+)</name>
        <dbReference type="ChEBI" id="CHEBI:18420"/>
    </cofactor>
</comment>
<dbReference type="STRING" id="1802410.A3H75_01270"/>
<dbReference type="InterPro" id="IPR050124">
    <property type="entry name" value="tRNA_CCA-adding_enzyme"/>
</dbReference>
<dbReference type="SUPFAM" id="SSF81301">
    <property type="entry name" value="Nucleotidyltransferase"/>
    <property type="match status" value="1"/>
</dbReference>
<dbReference type="NCBIfam" id="TIGR00277">
    <property type="entry name" value="HDIG"/>
    <property type="match status" value="1"/>
</dbReference>
<evidence type="ECO:0000256" key="11">
    <source>
        <dbReference type="RuleBase" id="RU003953"/>
    </source>
</evidence>
<evidence type="ECO:0000256" key="1">
    <source>
        <dbReference type="ARBA" id="ARBA00001946"/>
    </source>
</evidence>
<name>A0A1F7VHK4_9BACT</name>
<organism evidence="15 16">
    <name type="scientific">Candidatus Uhrbacteria bacterium RIFCSPLOWO2_02_FULL_51_9</name>
    <dbReference type="NCBI Taxonomy" id="1802410"/>
    <lineage>
        <taxon>Bacteria</taxon>
        <taxon>Candidatus Uhriibacteriota</taxon>
    </lineage>
</organism>
<dbReference type="GO" id="GO:0042245">
    <property type="term" value="P:RNA repair"/>
    <property type="evidence" value="ECO:0007669"/>
    <property type="project" value="UniProtKB-KW"/>
</dbReference>
<reference evidence="15 16" key="1">
    <citation type="journal article" date="2016" name="Nat. Commun.">
        <title>Thousands of microbial genomes shed light on interconnected biogeochemical processes in an aquifer system.</title>
        <authorList>
            <person name="Anantharaman K."/>
            <person name="Brown C.T."/>
            <person name="Hug L.A."/>
            <person name="Sharon I."/>
            <person name="Castelle C.J."/>
            <person name="Probst A.J."/>
            <person name="Thomas B.C."/>
            <person name="Singh A."/>
            <person name="Wilkins M.J."/>
            <person name="Karaoz U."/>
            <person name="Brodie E.L."/>
            <person name="Williams K.H."/>
            <person name="Hubbard S.S."/>
            <person name="Banfield J.F."/>
        </authorList>
    </citation>
    <scope>NUCLEOTIDE SEQUENCE [LARGE SCALE GENOMIC DNA]</scope>
</reference>
<dbReference type="Pfam" id="PF01743">
    <property type="entry name" value="PolyA_pol"/>
    <property type="match status" value="1"/>
</dbReference>